<sequence length="436" mass="46668">MKVTLGSLPQIARTRIAEDSMLRNSSYMMASTVLTSLMGYVFWLVVAHTTSTADIGVGAATTSAMQATALIASVGAATAMVEWLPRTLTTDRWRRILTAAVTVVIVTAVSGSAVVVLILGYVLHTLPSLSTAVAAAAFTMGATFFALGTLADCVAVALRRSGLLLARNMLFTGLRIPLLFLPVLINGTHNQILTAWSASAVISVVFSTFWCRRIRGEHSMRPLFGHLVSDVRDMSASLLGQHVVTVAASVTSFVLPIIVLARLSESDGAYFYATWMLGAVFFMISPCIAMSLFAETATDPEDIPALARRCSRIIAALLGPLILVYLIGGGWALRVFGESYSAHGKMLLIVLTLSAIPDAVTNIAVAVLRAVGRLREAMTLNVSMLLMCLALSWILLPSMGIVAVGISWLAAQSLGALWALARWRYIIVPAQQRVLR</sequence>
<dbReference type="PANTHER" id="PTHR30250:SF26">
    <property type="entry name" value="PSMA PROTEIN"/>
    <property type="match status" value="1"/>
</dbReference>
<keyword evidence="3" id="KW-0812">Transmembrane</keyword>
<evidence type="ECO:0000256" key="3">
    <source>
        <dbReference type="ARBA" id="ARBA00022692"/>
    </source>
</evidence>
<keyword evidence="2" id="KW-1003">Cell membrane</keyword>
<accession>A0A652YWT0</accession>
<reference evidence="6" key="1">
    <citation type="submission" date="2019-07" db="EMBL/GenBank/DDBJ databases">
        <title>Genomic Encyclopedia of Type Strains, Phase IV (KMG-IV): sequencing the most valuable type-strain genomes for metagenomic binning, comparative biology and taxonomic classification.</title>
        <authorList>
            <person name="Goeker M."/>
        </authorList>
    </citation>
    <scope>NUCLEOTIDE SEQUENCE</scope>
    <source>
        <strain evidence="6">DSM 44596</strain>
    </source>
</reference>
<evidence type="ECO:0000256" key="5">
    <source>
        <dbReference type="ARBA" id="ARBA00023136"/>
    </source>
</evidence>
<name>A0A652YWT0_NOCGL</name>
<gene>
    <name evidence="6" type="ORF">FNL38_101487</name>
</gene>
<organism evidence="6">
    <name type="scientific">Nocardia globerula</name>
    <dbReference type="NCBI Taxonomy" id="1818"/>
    <lineage>
        <taxon>Bacteria</taxon>
        <taxon>Bacillati</taxon>
        <taxon>Actinomycetota</taxon>
        <taxon>Actinomycetes</taxon>
        <taxon>Mycobacteriales</taxon>
        <taxon>Nocardiaceae</taxon>
        <taxon>Nocardia</taxon>
    </lineage>
</organism>
<comment type="caution">
    <text evidence="6">The sequence shown here is derived from an EMBL/GenBank/DDBJ whole genome shotgun (WGS) entry which is preliminary data.</text>
</comment>
<dbReference type="InterPro" id="IPR050833">
    <property type="entry name" value="Poly_Biosynth_Transport"/>
</dbReference>
<dbReference type="GO" id="GO:0005886">
    <property type="term" value="C:plasma membrane"/>
    <property type="evidence" value="ECO:0007669"/>
    <property type="project" value="UniProtKB-SubCell"/>
</dbReference>
<keyword evidence="4" id="KW-1133">Transmembrane helix</keyword>
<dbReference type="PANTHER" id="PTHR30250">
    <property type="entry name" value="PST FAMILY PREDICTED COLANIC ACID TRANSPORTER"/>
    <property type="match status" value="1"/>
</dbReference>
<evidence type="ECO:0000313" key="6">
    <source>
        <dbReference type="EMBL" id="TYQ08116.1"/>
    </source>
</evidence>
<dbReference type="EMBL" id="VNIQ01000001">
    <property type="protein sequence ID" value="TYQ08116.1"/>
    <property type="molecule type" value="Genomic_DNA"/>
</dbReference>
<evidence type="ECO:0000256" key="1">
    <source>
        <dbReference type="ARBA" id="ARBA00004651"/>
    </source>
</evidence>
<evidence type="ECO:0000256" key="2">
    <source>
        <dbReference type="ARBA" id="ARBA00022475"/>
    </source>
</evidence>
<protein>
    <submittedName>
        <fullName evidence="6">O-antigen/teichoic acid export membrane protein</fullName>
    </submittedName>
</protein>
<evidence type="ECO:0000256" key="4">
    <source>
        <dbReference type="ARBA" id="ARBA00022989"/>
    </source>
</evidence>
<keyword evidence="5" id="KW-0472">Membrane</keyword>
<comment type="subcellular location">
    <subcellularLocation>
        <location evidence="1">Cell membrane</location>
        <topology evidence="1">Multi-pass membrane protein</topology>
    </subcellularLocation>
</comment>
<dbReference type="AlphaFoldDB" id="A0A652YWT0"/>
<proteinExistence type="predicted"/>